<dbReference type="InterPro" id="IPR010139">
    <property type="entry name" value="Imidazole-glycPsynth_HisH"/>
</dbReference>
<dbReference type="PIRSF" id="PIRSF000495">
    <property type="entry name" value="Amidotransf_hisH"/>
    <property type="match status" value="1"/>
</dbReference>
<evidence type="ECO:0000256" key="7">
    <source>
        <dbReference type="ARBA" id="ARBA00022962"/>
    </source>
</evidence>
<organism evidence="15 16">
    <name type="scientific">Lacibacter luteus</name>
    <dbReference type="NCBI Taxonomy" id="2508719"/>
    <lineage>
        <taxon>Bacteria</taxon>
        <taxon>Pseudomonadati</taxon>
        <taxon>Bacteroidota</taxon>
        <taxon>Chitinophagia</taxon>
        <taxon>Chitinophagales</taxon>
        <taxon>Chitinophagaceae</taxon>
        <taxon>Lacibacter</taxon>
    </lineage>
</organism>
<comment type="pathway">
    <text evidence="2 12">Amino-acid biosynthesis; L-histidine biosynthesis; L-histidine from 5-phospho-alpha-D-ribose 1-diphosphate: step 5/9.</text>
</comment>
<dbReference type="Proteomes" id="UP000290204">
    <property type="component" value="Unassembled WGS sequence"/>
</dbReference>
<dbReference type="GO" id="GO:0005737">
    <property type="term" value="C:cytoplasm"/>
    <property type="evidence" value="ECO:0007669"/>
    <property type="project" value="UniProtKB-SubCell"/>
</dbReference>
<protein>
    <recommendedName>
        <fullName evidence="12">Imidazole glycerol phosphate synthase subunit HisH</fullName>
        <ecNumber evidence="12">4.3.2.10</ecNumber>
    </recommendedName>
    <alternativeName>
        <fullName evidence="12">IGP synthase glutaminase subunit</fullName>
        <ecNumber evidence="12">3.5.1.2</ecNumber>
    </alternativeName>
    <alternativeName>
        <fullName evidence="12">IGP synthase subunit HisH</fullName>
    </alternativeName>
    <alternativeName>
        <fullName evidence="12">ImGP synthase subunit HisH</fullName>
        <shortName evidence="12">IGPS subunit HisH</shortName>
    </alternativeName>
</protein>
<gene>
    <name evidence="12 15" type="primary">hisH</name>
    <name evidence="15" type="ORF">ESA94_02520</name>
</gene>
<dbReference type="UniPathway" id="UPA00031">
    <property type="reaction ID" value="UER00010"/>
</dbReference>
<dbReference type="InterPro" id="IPR029062">
    <property type="entry name" value="Class_I_gatase-like"/>
</dbReference>
<dbReference type="GO" id="GO:0004359">
    <property type="term" value="F:glutaminase activity"/>
    <property type="evidence" value="ECO:0007669"/>
    <property type="project" value="UniProtKB-EC"/>
</dbReference>
<keyword evidence="6 12" id="KW-0378">Hydrolase</keyword>
<proteinExistence type="inferred from homology"/>
<evidence type="ECO:0000313" key="16">
    <source>
        <dbReference type="Proteomes" id="UP000290204"/>
    </source>
</evidence>
<evidence type="ECO:0000256" key="1">
    <source>
        <dbReference type="ARBA" id="ARBA00004496"/>
    </source>
</evidence>
<evidence type="ECO:0000259" key="14">
    <source>
        <dbReference type="Pfam" id="PF00117"/>
    </source>
</evidence>
<comment type="function">
    <text evidence="12">IGPS catalyzes the conversion of PRFAR and glutamine to IGP, AICAR and glutamate. The HisH subunit catalyzes the hydrolysis of glutamine to glutamate and ammonia as part of the synthesis of IGP and AICAR. The resulting ammonia molecule is channeled to the active site of HisF.</text>
</comment>
<feature type="domain" description="Glutamine amidotransferase" evidence="14">
    <location>
        <begin position="30"/>
        <end position="217"/>
    </location>
</feature>
<evidence type="ECO:0000313" key="15">
    <source>
        <dbReference type="EMBL" id="RXK61907.1"/>
    </source>
</evidence>
<dbReference type="FunFam" id="3.40.50.880:FF:000009">
    <property type="entry name" value="Imidazole glycerol phosphate synthase subunit HisH"/>
    <property type="match status" value="1"/>
</dbReference>
<dbReference type="AlphaFoldDB" id="A0A4Q1CLL1"/>
<keyword evidence="16" id="KW-1185">Reference proteome</keyword>
<keyword evidence="4 12" id="KW-0963">Cytoplasm</keyword>
<dbReference type="PROSITE" id="PS51273">
    <property type="entry name" value="GATASE_TYPE_1"/>
    <property type="match status" value="1"/>
</dbReference>
<dbReference type="HAMAP" id="MF_00278">
    <property type="entry name" value="HisH"/>
    <property type="match status" value="1"/>
</dbReference>
<dbReference type="PANTHER" id="PTHR42701">
    <property type="entry name" value="IMIDAZOLE GLYCEROL PHOSPHATE SYNTHASE SUBUNIT HISH"/>
    <property type="match status" value="1"/>
</dbReference>
<reference evidence="15 16" key="1">
    <citation type="submission" date="2019-01" db="EMBL/GenBank/DDBJ databases">
        <title>Lacibacter sp. strain TTM-7.</title>
        <authorList>
            <person name="Chen W.-M."/>
        </authorList>
    </citation>
    <scope>NUCLEOTIDE SEQUENCE [LARGE SCALE GENOMIC DNA]</scope>
    <source>
        <strain evidence="15 16">TTM-7</strain>
    </source>
</reference>
<comment type="caution">
    <text evidence="15">The sequence shown here is derived from an EMBL/GenBank/DDBJ whole genome shotgun (WGS) entry which is preliminary data.</text>
</comment>
<evidence type="ECO:0000256" key="9">
    <source>
        <dbReference type="ARBA" id="ARBA00023239"/>
    </source>
</evidence>
<accession>A0A4Q1CLL1</accession>
<dbReference type="RefSeq" id="WP_129129279.1">
    <property type="nucleotide sequence ID" value="NZ_SDHW01000001.1"/>
</dbReference>
<feature type="active site" evidence="12 13">
    <location>
        <position position="201"/>
    </location>
</feature>
<evidence type="ECO:0000256" key="8">
    <source>
        <dbReference type="ARBA" id="ARBA00023102"/>
    </source>
</evidence>
<evidence type="ECO:0000256" key="13">
    <source>
        <dbReference type="PIRSR" id="PIRSR000495-1"/>
    </source>
</evidence>
<evidence type="ECO:0000256" key="4">
    <source>
        <dbReference type="ARBA" id="ARBA00022490"/>
    </source>
</evidence>
<comment type="subunit">
    <text evidence="3 12">Heterodimer of HisH and HisF.</text>
</comment>
<keyword evidence="5 12" id="KW-0028">Amino-acid biosynthesis</keyword>
<dbReference type="EC" id="3.5.1.2" evidence="12"/>
<name>A0A4Q1CLL1_9BACT</name>
<dbReference type="OrthoDB" id="9807137at2"/>
<dbReference type="PROSITE" id="PS51274">
    <property type="entry name" value="GATASE_COBBQ"/>
    <property type="match status" value="1"/>
</dbReference>
<dbReference type="InterPro" id="IPR017926">
    <property type="entry name" value="GATASE"/>
</dbReference>
<dbReference type="GO" id="GO:0016829">
    <property type="term" value="F:lyase activity"/>
    <property type="evidence" value="ECO:0007669"/>
    <property type="project" value="UniProtKB-KW"/>
</dbReference>
<dbReference type="Gene3D" id="3.40.50.880">
    <property type="match status" value="1"/>
</dbReference>
<keyword evidence="8 12" id="KW-0368">Histidine biosynthesis</keyword>
<comment type="catalytic activity">
    <reaction evidence="10 12">
        <text>5-[(5-phospho-1-deoxy-D-ribulos-1-ylimino)methylamino]-1-(5-phospho-beta-D-ribosyl)imidazole-4-carboxamide + L-glutamine = D-erythro-1-(imidazol-4-yl)glycerol 3-phosphate + 5-amino-1-(5-phospho-beta-D-ribosyl)imidazole-4-carboxamide + L-glutamate + H(+)</text>
        <dbReference type="Rhea" id="RHEA:24793"/>
        <dbReference type="ChEBI" id="CHEBI:15378"/>
        <dbReference type="ChEBI" id="CHEBI:29985"/>
        <dbReference type="ChEBI" id="CHEBI:58278"/>
        <dbReference type="ChEBI" id="CHEBI:58359"/>
        <dbReference type="ChEBI" id="CHEBI:58475"/>
        <dbReference type="ChEBI" id="CHEBI:58525"/>
        <dbReference type="EC" id="4.3.2.10"/>
    </reaction>
</comment>
<evidence type="ECO:0000256" key="11">
    <source>
        <dbReference type="ARBA" id="ARBA00049534"/>
    </source>
</evidence>
<sequence length="219" mass="23923">MSTVENSGVFSVPPSGGGGGSVAIVKYNAGNIQSVLFALERLGVDAKVTDDFEELQKADKVIFPGVGAARSAMDSLKEKGLDAVIKELKQPVLGICVGMQLLFDHSEESDTECLGIIPAKVKLFRSEEISPDIPIKVPQVGWNDIYNLKTDLFSNVPEHSYVYYVHSYCAEMNPYCIATTKYGLEYAGAVQKDNFYGVQFHTEKSAKVGEQILANFLEL</sequence>
<dbReference type="PANTHER" id="PTHR42701:SF1">
    <property type="entry name" value="IMIDAZOLE GLYCEROL PHOSPHATE SYNTHASE SUBUNIT HISH"/>
    <property type="match status" value="1"/>
</dbReference>
<dbReference type="CDD" id="cd01748">
    <property type="entry name" value="GATase1_IGP_Synthase"/>
    <property type="match status" value="1"/>
</dbReference>
<dbReference type="GO" id="GO:0000105">
    <property type="term" value="P:L-histidine biosynthetic process"/>
    <property type="evidence" value="ECO:0007669"/>
    <property type="project" value="UniProtKB-UniRule"/>
</dbReference>
<evidence type="ECO:0000256" key="5">
    <source>
        <dbReference type="ARBA" id="ARBA00022605"/>
    </source>
</evidence>
<dbReference type="Pfam" id="PF00117">
    <property type="entry name" value="GATase"/>
    <property type="match status" value="1"/>
</dbReference>
<dbReference type="GO" id="GO:0000107">
    <property type="term" value="F:imidazoleglycerol-phosphate synthase activity"/>
    <property type="evidence" value="ECO:0007669"/>
    <property type="project" value="UniProtKB-UniRule"/>
</dbReference>
<evidence type="ECO:0000256" key="2">
    <source>
        <dbReference type="ARBA" id="ARBA00005091"/>
    </source>
</evidence>
<evidence type="ECO:0000256" key="3">
    <source>
        <dbReference type="ARBA" id="ARBA00011152"/>
    </source>
</evidence>
<dbReference type="EC" id="4.3.2.10" evidence="12"/>
<dbReference type="EMBL" id="SDHW01000001">
    <property type="protein sequence ID" value="RXK61907.1"/>
    <property type="molecule type" value="Genomic_DNA"/>
</dbReference>
<feature type="active site" evidence="12 13">
    <location>
        <position position="203"/>
    </location>
</feature>
<keyword evidence="7 12" id="KW-0315">Glutamine amidotransferase</keyword>
<dbReference type="NCBIfam" id="TIGR01855">
    <property type="entry name" value="IMP_synth_hisH"/>
    <property type="match status" value="1"/>
</dbReference>
<evidence type="ECO:0000256" key="6">
    <source>
        <dbReference type="ARBA" id="ARBA00022801"/>
    </source>
</evidence>
<evidence type="ECO:0000256" key="12">
    <source>
        <dbReference type="HAMAP-Rule" id="MF_00278"/>
    </source>
</evidence>
<comment type="catalytic activity">
    <reaction evidence="11 12">
        <text>L-glutamine + H2O = L-glutamate + NH4(+)</text>
        <dbReference type="Rhea" id="RHEA:15889"/>
        <dbReference type="ChEBI" id="CHEBI:15377"/>
        <dbReference type="ChEBI" id="CHEBI:28938"/>
        <dbReference type="ChEBI" id="CHEBI:29985"/>
        <dbReference type="ChEBI" id="CHEBI:58359"/>
        <dbReference type="EC" id="3.5.1.2"/>
    </reaction>
</comment>
<dbReference type="SUPFAM" id="SSF52317">
    <property type="entry name" value="Class I glutamine amidotransferase-like"/>
    <property type="match status" value="1"/>
</dbReference>
<evidence type="ECO:0000256" key="10">
    <source>
        <dbReference type="ARBA" id="ARBA00047838"/>
    </source>
</evidence>
<comment type="subcellular location">
    <subcellularLocation>
        <location evidence="1 12">Cytoplasm</location>
    </subcellularLocation>
</comment>
<keyword evidence="9 12" id="KW-0456">Lyase</keyword>
<feature type="active site" description="Nucleophile" evidence="12 13">
    <location>
        <position position="96"/>
    </location>
</feature>